<dbReference type="SMART" id="SM00855">
    <property type="entry name" value="PGAM"/>
    <property type="match status" value="1"/>
</dbReference>
<gene>
    <name evidence="1" type="ORF">SAMN05216201_103269</name>
</gene>
<dbReference type="GO" id="GO:0005737">
    <property type="term" value="C:cytoplasm"/>
    <property type="evidence" value="ECO:0007669"/>
    <property type="project" value="InterPro"/>
</dbReference>
<keyword evidence="2" id="KW-1185">Reference proteome</keyword>
<dbReference type="GO" id="GO:0101006">
    <property type="term" value="F:protein histidine phosphatase activity"/>
    <property type="evidence" value="ECO:0007669"/>
    <property type="project" value="InterPro"/>
</dbReference>
<dbReference type="AlphaFoldDB" id="A0A1H6UVM7"/>
<dbReference type="NCBIfam" id="TIGR00249">
    <property type="entry name" value="sixA"/>
    <property type="match status" value="1"/>
</dbReference>
<dbReference type="Proteomes" id="UP000242930">
    <property type="component" value="Unassembled WGS sequence"/>
</dbReference>
<dbReference type="SUPFAM" id="SSF53254">
    <property type="entry name" value="Phosphoglycerate mutase-like"/>
    <property type="match status" value="1"/>
</dbReference>
<evidence type="ECO:0000313" key="1">
    <source>
        <dbReference type="EMBL" id="SEI96318.1"/>
    </source>
</evidence>
<dbReference type="STRING" id="915471.SAMN05216201_103269"/>
<name>A0A1H6UVM7_9PSED</name>
<protein>
    <submittedName>
        <fullName evidence="1">Phosphohistidine phosphatase, SixA</fullName>
    </submittedName>
</protein>
<sequence>MRLWLLRHGQAGPYVPTGDHLRELTERGRREALHAAGHLLGEPLDAILVSPYVRAQQTAELVHEALARVPALFTSDGITPDDDPREALRLLAERREQNLLLVTHQPLVGALAGLLVYGHLQQPLPFNTASLALLEGEMPLAGLMNLLAVHHPPSHC</sequence>
<dbReference type="EMBL" id="FNZE01000003">
    <property type="protein sequence ID" value="SEI96318.1"/>
    <property type="molecule type" value="Genomic_DNA"/>
</dbReference>
<dbReference type="InterPro" id="IPR004449">
    <property type="entry name" value="SixA"/>
</dbReference>
<dbReference type="InterPro" id="IPR029033">
    <property type="entry name" value="His_PPase_superfam"/>
</dbReference>
<dbReference type="Gene3D" id="3.40.50.1240">
    <property type="entry name" value="Phosphoglycerate mutase-like"/>
    <property type="match status" value="1"/>
</dbReference>
<dbReference type="Pfam" id="PF00300">
    <property type="entry name" value="His_Phos_1"/>
    <property type="match status" value="1"/>
</dbReference>
<accession>A0A1H6UVM7</accession>
<evidence type="ECO:0000313" key="2">
    <source>
        <dbReference type="Proteomes" id="UP000242930"/>
    </source>
</evidence>
<organism evidence="1 2">
    <name type="scientific">Pseudomonas linyingensis</name>
    <dbReference type="NCBI Taxonomy" id="915471"/>
    <lineage>
        <taxon>Bacteria</taxon>
        <taxon>Pseudomonadati</taxon>
        <taxon>Pseudomonadota</taxon>
        <taxon>Gammaproteobacteria</taxon>
        <taxon>Pseudomonadales</taxon>
        <taxon>Pseudomonadaceae</taxon>
        <taxon>Pseudomonas</taxon>
    </lineage>
</organism>
<dbReference type="RefSeq" id="WP_090308100.1">
    <property type="nucleotide sequence ID" value="NZ_FNZE01000003.1"/>
</dbReference>
<dbReference type="CDD" id="cd07067">
    <property type="entry name" value="HP_PGM_like"/>
    <property type="match status" value="1"/>
</dbReference>
<dbReference type="OrthoDB" id="92610at2"/>
<reference evidence="2" key="1">
    <citation type="submission" date="2016-10" db="EMBL/GenBank/DDBJ databases">
        <authorList>
            <person name="Varghese N."/>
            <person name="Submissions S."/>
        </authorList>
    </citation>
    <scope>NUCLEOTIDE SEQUENCE [LARGE SCALE GENOMIC DNA]</scope>
    <source>
        <strain evidence="2">LMG 25967</strain>
    </source>
</reference>
<proteinExistence type="predicted"/>
<dbReference type="InterPro" id="IPR013078">
    <property type="entry name" value="His_Pase_superF_clade-1"/>
</dbReference>